<keyword evidence="4" id="KW-0233">DNA recombination</keyword>
<evidence type="ECO:0000313" key="6">
    <source>
        <dbReference type="Proteomes" id="UP000615760"/>
    </source>
</evidence>
<dbReference type="PANTHER" id="PTHR33293:SF1">
    <property type="entry name" value="INSERTION ELEMENT IS1 1 PROTEIN INSB-RELATED"/>
    <property type="match status" value="1"/>
</dbReference>
<name>A0ABQ1JK17_9FLAO</name>
<proteinExistence type="inferred from homology"/>
<dbReference type="PANTHER" id="PTHR33293">
    <property type="entry name" value="INSERTION ELEMENT IS1 1 PROTEIN INSB-RELATED"/>
    <property type="match status" value="1"/>
</dbReference>
<evidence type="ECO:0000256" key="4">
    <source>
        <dbReference type="ARBA" id="ARBA00023172"/>
    </source>
</evidence>
<comment type="caution">
    <text evidence="5">The sequence shown here is derived from an EMBL/GenBank/DDBJ whole genome shotgun (WGS) entry which is preliminary data.</text>
</comment>
<keyword evidence="3" id="KW-0815">Transposition</keyword>
<reference evidence="6" key="1">
    <citation type="journal article" date="2019" name="Int. J. Syst. Evol. Microbiol.">
        <title>The Global Catalogue of Microorganisms (GCM) 10K type strain sequencing project: providing services to taxonomists for standard genome sequencing and annotation.</title>
        <authorList>
            <consortium name="The Broad Institute Genomics Platform"/>
            <consortium name="The Broad Institute Genome Sequencing Center for Infectious Disease"/>
            <person name="Wu L."/>
            <person name="Ma J."/>
        </authorList>
    </citation>
    <scope>NUCLEOTIDE SEQUENCE [LARGE SCALE GENOMIC DNA]</scope>
    <source>
        <strain evidence="6">CGMCC 1.15461</strain>
    </source>
</reference>
<comment type="similarity">
    <text evidence="2">Belongs to the transposase 27 family.</text>
</comment>
<evidence type="ECO:0000256" key="2">
    <source>
        <dbReference type="ARBA" id="ARBA00008841"/>
    </source>
</evidence>
<protein>
    <submittedName>
        <fullName evidence="5">Transposase</fullName>
    </submittedName>
</protein>
<evidence type="ECO:0000256" key="3">
    <source>
        <dbReference type="ARBA" id="ARBA00022578"/>
    </source>
</evidence>
<accession>A0ABQ1JK17</accession>
<dbReference type="Pfam" id="PF03400">
    <property type="entry name" value="DDE_Tnp_IS1"/>
    <property type="match status" value="1"/>
</dbReference>
<dbReference type="Proteomes" id="UP000615760">
    <property type="component" value="Unassembled WGS sequence"/>
</dbReference>
<dbReference type="InterPro" id="IPR005063">
    <property type="entry name" value="Transposase_27"/>
</dbReference>
<gene>
    <name evidence="5" type="ORF">GCM10007424_07790</name>
</gene>
<evidence type="ECO:0000256" key="1">
    <source>
        <dbReference type="ARBA" id="ARBA00004091"/>
    </source>
</evidence>
<sequence length="142" mass="16627">MLTISNQIKPINFTKLGCKFEIDELWSFIGSKANVTWITYAIERATKNVVAFFVGNKSKENIKTLIDKVLLLNPTAIFTDKLNIYPSLIPKPIHKRFQYCTNTIERKNLTLRTHIKRLSRKTICFSRSKIYLEAHLKIYFWG</sequence>
<keyword evidence="6" id="KW-1185">Reference proteome</keyword>
<organism evidence="5 6">
    <name type="scientific">Flavobacterium suaedae</name>
    <dbReference type="NCBI Taxonomy" id="1767027"/>
    <lineage>
        <taxon>Bacteria</taxon>
        <taxon>Pseudomonadati</taxon>
        <taxon>Bacteroidota</taxon>
        <taxon>Flavobacteriia</taxon>
        <taxon>Flavobacteriales</taxon>
        <taxon>Flavobacteriaceae</taxon>
        <taxon>Flavobacterium</taxon>
    </lineage>
</organism>
<comment type="function">
    <text evidence="1">Absolutely required for transposition of IS1.</text>
</comment>
<dbReference type="InterPro" id="IPR051354">
    <property type="entry name" value="Transposase_27_IS1"/>
</dbReference>
<evidence type="ECO:0000313" key="5">
    <source>
        <dbReference type="EMBL" id="GGB70291.1"/>
    </source>
</evidence>
<dbReference type="EMBL" id="BMJE01000002">
    <property type="protein sequence ID" value="GGB70291.1"/>
    <property type="molecule type" value="Genomic_DNA"/>
</dbReference>